<dbReference type="OrthoDB" id="755951at2759"/>
<dbReference type="NCBIfam" id="TIGR01484">
    <property type="entry name" value="HAD-SF-IIB"/>
    <property type="match status" value="1"/>
</dbReference>
<dbReference type="Pfam" id="PF00982">
    <property type="entry name" value="Glyco_transf_20"/>
    <property type="match status" value="1"/>
</dbReference>
<dbReference type="InterPro" id="IPR023214">
    <property type="entry name" value="HAD_sf"/>
</dbReference>
<comment type="similarity">
    <text evidence="2">In the C-terminal section; belongs to the trehalose phosphatase family.</text>
</comment>
<evidence type="ECO:0000256" key="1">
    <source>
        <dbReference type="ARBA" id="ARBA00005409"/>
    </source>
</evidence>
<dbReference type="SUPFAM" id="SSF56784">
    <property type="entry name" value="HAD-like"/>
    <property type="match status" value="1"/>
</dbReference>
<protein>
    <recommendedName>
        <fullName evidence="5">Trehalose-phosphatase</fullName>
    </recommendedName>
</protein>
<feature type="non-terminal residue" evidence="3">
    <location>
        <position position="1"/>
    </location>
</feature>
<evidence type="ECO:0000313" key="4">
    <source>
        <dbReference type="Proteomes" id="UP000663879"/>
    </source>
</evidence>
<dbReference type="EMBL" id="CAJNOC010003568">
    <property type="protein sequence ID" value="CAF0988683.1"/>
    <property type="molecule type" value="Genomic_DNA"/>
</dbReference>
<accession>A0A814FQ82</accession>
<evidence type="ECO:0000313" key="3">
    <source>
        <dbReference type="EMBL" id="CAF0988683.1"/>
    </source>
</evidence>
<sequence length="618" mass="70605">MSSGSNLGNKKCPKCEKVRFKDIPRSQYFSIKSNQSLEIANRLRPDIEIELIDFICVNCYKKAKRIKIKENSTTHEKTPNEPEILANDIFETVDQSETNLIDLNEAESNIETPKSELNIEYRNKNSNVRSSKDSIILDLPKSYSSHKCCIICFKNNLYVKLHVIPSKARVQTMISKGIFIPDQCRTYHSHLQGNRFKKEALDLIVSFKNEVKIETVPSRTDVEDYRQLKDELEREIGRISGRFATAEWAPIKYIYNNIPQYELAGYYRDARIALITAVRDGMNLVAKEYVACQIADPGVLVLSPFTGAGETMHEALLVNPLETEMLADTIKNAYDMKYHERKLRMNALQTRERLFNLDAWREAFFDSVDMCDTVKRMQSLSISDYETWLGPLIRGYKLTIILDYDGTLVPIKPHPDLAIISDEVQSLLQKLIDAKVVDVCILSGRSMENLKKMVTLRNINLAASHGMEFHFANGEEEECEQAVIFKNKVPELADELRENVCSYGGWIEQKKYHVTFHWRDTNPNLRPTMVQKAKEIIQQHGFQALNGHCAVEARPPIGWDKGRGVYNILERLHGITWADNVKAIFIGDDETDEDAMRALAGLGITFRVGKPNIKTNAS</sequence>
<dbReference type="InterPro" id="IPR001830">
    <property type="entry name" value="Glyco_trans_20"/>
</dbReference>
<dbReference type="InterPro" id="IPR003337">
    <property type="entry name" value="Trehalose_PPase"/>
</dbReference>
<name>A0A814FQ82_9BILA</name>
<proteinExistence type="inferred from homology"/>
<dbReference type="Gene3D" id="3.40.50.2000">
    <property type="entry name" value="Glycogen Phosphorylase B"/>
    <property type="match status" value="1"/>
</dbReference>
<dbReference type="AlphaFoldDB" id="A0A814FQ82"/>
<dbReference type="PANTHER" id="PTHR10788">
    <property type="entry name" value="TREHALOSE-6-PHOSPHATE SYNTHASE"/>
    <property type="match status" value="1"/>
</dbReference>
<dbReference type="GO" id="GO:0005829">
    <property type="term" value="C:cytosol"/>
    <property type="evidence" value="ECO:0007669"/>
    <property type="project" value="TreeGrafter"/>
</dbReference>
<dbReference type="Proteomes" id="UP000663879">
    <property type="component" value="Unassembled WGS sequence"/>
</dbReference>
<evidence type="ECO:0008006" key="5">
    <source>
        <dbReference type="Google" id="ProtNLM"/>
    </source>
</evidence>
<gene>
    <name evidence="3" type="ORF">OXX778_LOCUS15795</name>
</gene>
<dbReference type="PANTHER" id="PTHR10788:SF106">
    <property type="entry name" value="BCDNA.GH08860"/>
    <property type="match status" value="1"/>
</dbReference>
<dbReference type="InterPro" id="IPR036412">
    <property type="entry name" value="HAD-like_sf"/>
</dbReference>
<dbReference type="Gene3D" id="3.40.50.1000">
    <property type="entry name" value="HAD superfamily/HAD-like"/>
    <property type="match status" value="1"/>
</dbReference>
<dbReference type="Gene3D" id="3.30.70.1020">
    <property type="entry name" value="Trehalose-6-phosphate phosphatase related protein, domain 2"/>
    <property type="match status" value="1"/>
</dbReference>
<dbReference type="Pfam" id="PF02358">
    <property type="entry name" value="Trehalose_PPase"/>
    <property type="match status" value="1"/>
</dbReference>
<dbReference type="SUPFAM" id="SSF53756">
    <property type="entry name" value="UDP-Glycosyltransferase/glycogen phosphorylase"/>
    <property type="match status" value="1"/>
</dbReference>
<dbReference type="GO" id="GO:0004805">
    <property type="term" value="F:trehalose-phosphatase activity"/>
    <property type="evidence" value="ECO:0007669"/>
    <property type="project" value="TreeGrafter"/>
</dbReference>
<dbReference type="GO" id="GO:0005992">
    <property type="term" value="P:trehalose biosynthetic process"/>
    <property type="evidence" value="ECO:0007669"/>
    <property type="project" value="InterPro"/>
</dbReference>
<comment type="caution">
    <text evidence="3">The sequence shown here is derived from an EMBL/GenBank/DDBJ whole genome shotgun (WGS) entry which is preliminary data.</text>
</comment>
<organism evidence="3 4">
    <name type="scientific">Brachionus calyciflorus</name>
    <dbReference type="NCBI Taxonomy" id="104777"/>
    <lineage>
        <taxon>Eukaryota</taxon>
        <taxon>Metazoa</taxon>
        <taxon>Spiralia</taxon>
        <taxon>Gnathifera</taxon>
        <taxon>Rotifera</taxon>
        <taxon>Eurotatoria</taxon>
        <taxon>Monogononta</taxon>
        <taxon>Pseudotrocha</taxon>
        <taxon>Ploima</taxon>
        <taxon>Brachionidae</taxon>
        <taxon>Brachionus</taxon>
    </lineage>
</organism>
<keyword evidence="4" id="KW-1185">Reference proteome</keyword>
<dbReference type="GO" id="GO:0003825">
    <property type="term" value="F:alpha,alpha-trehalose-phosphate synthase (UDP-forming) activity"/>
    <property type="evidence" value="ECO:0007669"/>
    <property type="project" value="TreeGrafter"/>
</dbReference>
<comment type="similarity">
    <text evidence="1">In the N-terminal section; belongs to the glycosyltransferase 20 family.</text>
</comment>
<dbReference type="NCBIfam" id="TIGR00685">
    <property type="entry name" value="T6PP"/>
    <property type="match status" value="1"/>
</dbReference>
<dbReference type="InterPro" id="IPR006379">
    <property type="entry name" value="HAD-SF_hydro_IIB"/>
</dbReference>
<reference evidence="3" key="1">
    <citation type="submission" date="2021-02" db="EMBL/GenBank/DDBJ databases">
        <authorList>
            <person name="Nowell W R."/>
        </authorList>
    </citation>
    <scope>NUCLEOTIDE SEQUENCE</scope>
    <source>
        <strain evidence="3">Ploen Becks lab</strain>
    </source>
</reference>
<evidence type="ECO:0000256" key="2">
    <source>
        <dbReference type="ARBA" id="ARBA00006330"/>
    </source>
</evidence>